<protein>
    <submittedName>
        <fullName evidence="1">Uncharacterized protein</fullName>
    </submittedName>
</protein>
<reference evidence="1" key="2">
    <citation type="submission" date="2023-05" db="EMBL/GenBank/DDBJ databases">
        <authorList>
            <person name="Li W."/>
        </authorList>
    </citation>
    <scope>NUCLEOTIDE SEQUENCE</scope>
    <source>
        <strain evidence="1">RcHV-1084-1</strain>
    </source>
</reference>
<dbReference type="EMBL" id="OQ999676">
    <property type="protein sequence ID" value="WMI40042.1"/>
    <property type="molecule type" value="Genomic_RNA"/>
</dbReference>
<evidence type="ECO:0000313" key="1">
    <source>
        <dbReference type="EMBL" id="WMI40042.1"/>
    </source>
</evidence>
<reference evidence="1" key="1">
    <citation type="journal article" date="2023" name="Microbiol. Spectr.">
        <title>Extreme Diversity of Mycoviruses Present in Single Strains of Rhizoctonia cerealis, the Pathogen of Wheat Sharp Eyespot.</title>
        <authorList>
            <person name="Li W."/>
            <person name="Sun H."/>
            <person name="Cao S."/>
            <person name="Zhang A."/>
            <person name="Zhang H."/>
            <person name="Shu Y."/>
            <person name="Chen H."/>
        </authorList>
    </citation>
    <scope>NUCLEOTIDE SEQUENCE</scope>
    <source>
        <strain evidence="1">RcHV-1084-1</strain>
    </source>
</reference>
<name>A0AA51GJF2_9VIRU</name>
<organism evidence="1">
    <name type="scientific">Rhizoctonia cerealis hypovirus</name>
    <dbReference type="NCBI Taxonomy" id="3068667"/>
    <lineage>
        <taxon>Viruses</taxon>
        <taxon>Riboviria</taxon>
        <taxon>Orthornavirae</taxon>
        <taxon>Pisuviricota</taxon>
        <taxon>Duplopiviricetes</taxon>
        <taxon>Durnavirales</taxon>
        <taxon>Hypoviridae</taxon>
    </lineage>
</organism>
<accession>A0AA51GJF2</accession>
<proteinExistence type="predicted"/>
<sequence>MMDFLNKVWLLLFPGPNYDDITKSEVIVNYRKHAVKCVWNFNIWGLGTHKQRCSACFKVFEFDHHIDWTSIVDADPCLAPASTKRNTIPTASQNVTAGEVVRCECVLDVDATFQLTQVERAQYLAALIPPFTSDDIESLHEVLQEMPGVQLLSNTIGICRACTNEFVCIVIAQQPGWVYVLAGDIGPHFGPKVQVMSATHCPHPPPGIVPTVGYIDRVRRQLPHYGFLICPDDIDLSNSYQIDVGYTLDTSDGVTLKCSVENDSNLLPVVNVSPTIECDLYRHIGCGSTPQQIEVTREVKINKHDTGRLHYAQQLLQYYLPELVVFETPIGGYYQDLPAPKVWNHRPHSYYIGHWKDFYVGIEAYDYNMTITLVSKTLGTRVGMSPPFYTFMQNSSANCRPRQLVFEAGDVADLPATWIPPSTITTKLAFAHLKNWWSEGTALNIQRYASPLYMVKSNVWPATLCFCLIKSHRQCRPYSFTSGTWRNYISDKIGVQLMSKFVVKRKDRMMCRLNDIILEQEHLYDDFATVLIGVLDDNKSLSNIYRGIIDMSGCIPKYWRLINGNVKLRNVKVFHLDDKVNPLVVFNVTTLK</sequence>